<name>A0A516KT52_9CAUD</name>
<feature type="transmembrane region" description="Helical" evidence="1">
    <location>
        <begin position="57"/>
        <end position="76"/>
    </location>
</feature>
<proteinExistence type="predicted"/>
<evidence type="ECO:0000256" key="1">
    <source>
        <dbReference type="SAM" id="Phobius"/>
    </source>
</evidence>
<protein>
    <submittedName>
        <fullName evidence="2">Membrane protein</fullName>
    </submittedName>
</protein>
<gene>
    <name evidence="2" type="primary">37</name>
    <name evidence="2" type="ORF">SEA_ARAXXI_37</name>
</gene>
<dbReference type="GeneID" id="55621177"/>
<keyword evidence="1" id="KW-0472">Membrane</keyword>
<dbReference type="Proteomes" id="UP000315309">
    <property type="component" value="Segment"/>
</dbReference>
<organism evidence="2 3">
    <name type="scientific">Microbacterium phage Araxxi</name>
    <dbReference type="NCBI Taxonomy" id="2590948"/>
    <lineage>
        <taxon>Viruses</taxon>
        <taxon>Duplodnaviria</taxon>
        <taxon>Heunggongvirae</taxon>
        <taxon>Uroviricota</taxon>
        <taxon>Caudoviricetes</taxon>
        <taxon>Burrovirus</taxon>
        <taxon>Burrovirus araxxi</taxon>
    </lineage>
</organism>
<evidence type="ECO:0000313" key="3">
    <source>
        <dbReference type="Proteomes" id="UP000315309"/>
    </source>
</evidence>
<evidence type="ECO:0000313" key="2">
    <source>
        <dbReference type="EMBL" id="QDP44856.1"/>
    </source>
</evidence>
<reference evidence="2 3" key="1">
    <citation type="submission" date="2019-06" db="EMBL/GenBank/DDBJ databases">
        <authorList>
            <person name="Cleveland K."/>
            <person name="Luciani P."/>
            <person name="Chung H."/>
            <person name="Caruso S.M."/>
            <person name="Garlena R.A."/>
            <person name="Russell D.A."/>
            <person name="Pope W.H."/>
            <person name="Jacobs-Sera D."/>
            <person name="Hatfull G.F."/>
        </authorList>
    </citation>
    <scope>NUCLEOTIDE SEQUENCE [LARGE SCALE GENOMIC DNA]</scope>
</reference>
<feature type="transmembrane region" description="Helical" evidence="1">
    <location>
        <begin position="26"/>
        <end position="45"/>
    </location>
</feature>
<keyword evidence="3" id="KW-1185">Reference proteome</keyword>
<accession>A0A516KT52</accession>
<dbReference type="EMBL" id="MN062711">
    <property type="protein sequence ID" value="QDP44856.1"/>
    <property type="molecule type" value="Genomic_DNA"/>
</dbReference>
<dbReference type="KEGG" id="vg:55621177"/>
<keyword evidence="1" id="KW-1133">Transmembrane helix</keyword>
<sequence length="81" mass="8156">MSDFNTPSVNEDLETRAGLIKRSRKAIVAGVVAVAGSFGPAFLAISGDGVITGEEIAFTTVAALGFGVAALCATWATPNAN</sequence>
<keyword evidence="1" id="KW-0812">Transmembrane</keyword>
<dbReference type="RefSeq" id="YP_009850694.1">
    <property type="nucleotide sequence ID" value="NC_048801.1"/>
</dbReference>